<name>A0ACB0IK66_TRIPR</name>
<accession>A0ACB0IK66</accession>
<keyword evidence="2" id="KW-1185">Reference proteome</keyword>
<dbReference type="EMBL" id="CASHSV030000001">
    <property type="protein sequence ID" value="CAJ2632744.1"/>
    <property type="molecule type" value="Genomic_DNA"/>
</dbReference>
<gene>
    <name evidence="1" type="ORF">MILVUS5_LOCUS3974</name>
</gene>
<proteinExistence type="predicted"/>
<protein>
    <submittedName>
        <fullName evidence="1">Uncharacterized protein</fullName>
    </submittedName>
</protein>
<dbReference type="Proteomes" id="UP001177021">
    <property type="component" value="Unassembled WGS sequence"/>
</dbReference>
<evidence type="ECO:0000313" key="2">
    <source>
        <dbReference type="Proteomes" id="UP001177021"/>
    </source>
</evidence>
<organism evidence="1 2">
    <name type="scientific">Trifolium pratense</name>
    <name type="common">Red clover</name>
    <dbReference type="NCBI Taxonomy" id="57577"/>
    <lineage>
        <taxon>Eukaryota</taxon>
        <taxon>Viridiplantae</taxon>
        <taxon>Streptophyta</taxon>
        <taxon>Embryophyta</taxon>
        <taxon>Tracheophyta</taxon>
        <taxon>Spermatophyta</taxon>
        <taxon>Magnoliopsida</taxon>
        <taxon>eudicotyledons</taxon>
        <taxon>Gunneridae</taxon>
        <taxon>Pentapetalae</taxon>
        <taxon>rosids</taxon>
        <taxon>fabids</taxon>
        <taxon>Fabales</taxon>
        <taxon>Fabaceae</taxon>
        <taxon>Papilionoideae</taxon>
        <taxon>50 kb inversion clade</taxon>
        <taxon>NPAAA clade</taxon>
        <taxon>Hologalegina</taxon>
        <taxon>IRL clade</taxon>
        <taxon>Trifolieae</taxon>
        <taxon>Trifolium</taxon>
    </lineage>
</organism>
<evidence type="ECO:0000313" key="1">
    <source>
        <dbReference type="EMBL" id="CAJ2632744.1"/>
    </source>
</evidence>
<sequence length="249" mass="28336">MLMYEYMPNKSLDAFIFDPSKNKLLDWRTRYNIIEGIARGLLYLHRDSRLRIIHRDLKASNILLDEELNPKISDFGMARIFGGGEDQANTNRIVGTYGYMSHEYAMQGLFSEKSDVFSFGVLILEIVTGRRNSSFYDNEHALSLLGSVWIKWGEDNILSLIDEGIYDPSHHNYILRYVHIGLLCVQEVAVDRPTMAAVISMINSETALLPSPSKPAFILMKNMLNPNGPEEFQSDSSINNVSMTDIYGR</sequence>
<reference evidence="1" key="1">
    <citation type="submission" date="2023-10" db="EMBL/GenBank/DDBJ databases">
        <authorList>
            <person name="Rodriguez Cubillos JULIANA M."/>
            <person name="De Vega J."/>
        </authorList>
    </citation>
    <scope>NUCLEOTIDE SEQUENCE</scope>
</reference>
<comment type="caution">
    <text evidence="1">The sequence shown here is derived from an EMBL/GenBank/DDBJ whole genome shotgun (WGS) entry which is preliminary data.</text>
</comment>